<dbReference type="EMBL" id="HBIP01034562">
    <property type="protein sequence ID" value="CAE0506027.1"/>
    <property type="molecule type" value="Transcribed_RNA"/>
</dbReference>
<accession>A0A7S3R8T9</accession>
<keyword evidence="2 5" id="KW-0547">Nucleotide-binding</keyword>
<dbReference type="Pfam" id="PF00069">
    <property type="entry name" value="Pkinase"/>
    <property type="match status" value="1"/>
</dbReference>
<sequence>MRLACTAATTLQLLLCCGSILDAASSAVSVVSSGEEFVEAIIRLAREGGDVTLELSKPISLENGTWNVEEQAAGSGFFSGSSLTVRGTLSDGPVVLDAAMKAGLAPLNARTVITWENLAFVNLCSKSILLNPSARLSGLLSHAMFFLPRSRSTQNNDRIGSSVYISRREFLGILYWLALDLSPFADIQDGWAKNVLKYAPQTHAIVRSMDEHSISIEYMELAGGIDRNVTYRSTSNPHDPFGIALPEFGGSLMPHRLCSPDGNSTGPLLTDIQVQTANASAFPTWIVTSSTEFLERLKVFSDHAFADSQGHPALEDRPVQMVFILKDISLALENIVLWRRTFLLSDTLLHGPLSSHRPILDFAGNEGVLSLGARSTLFIRNIVLSGLKPVAIFSRDGTSKVEAKTCLKLVAIDRRERQIVQVAAVTFQVPKDEFLALLSAVSRGAHWQDSTSAAVPLLQDISVFEPEEHDRSQLLLAKYKGWDVEGSDVTFVPSDPLTDQEYQEFLESDKGDEDNVAPGIGIAMGLGIPMIIESLYLLAVAWRRNRNNSAHSMEDTSVHKAIKTEAGPVSVSMESSSKQELLEMKELPGSACKQRRGTQEVSEPQSGPSQSFTTPHTSQEEPAETLCMPATTPHMSEDDQPTNLHEESSNVTKPAETLCMPATPMHMSEGNPTIYLGEESTKTTKPMAAAPQQSALSLSGSIEEIELNESDLVRAMESSALIQKIVDDQKALVAPHHGFNSLLRQEVESLQKASAYDDALRLEVIIGRGAWGAVYKGSWKGLTVAVKTVLFTARADAGNKPIPIEARAVMEAAVCLSLSHPNIVSTYHYDIKQVSHNESGDKKSLHVEGSADMLEDWKLFLVLEYCHCNLGVGMHTGLFGRNQPIFEKVIHVLLDVARGALYLHEHHIIHGDLKPENILLKADSSSPVGLRAKITDFGLSTNLGPTATHASNFRQGTPYYCSPEVANDGRATKASDVFSFGILMSELCSGIPPFKKVGDNDYILNPCFPSFPPPVPGAFKNLALRCMEFSTSARPNFEEIVSCLQVIQREYESTG</sequence>
<proteinExistence type="predicted"/>
<gene>
    <name evidence="9" type="ORF">DTER00134_LOCUS21100</name>
</gene>
<feature type="compositionally biased region" description="Polar residues" evidence="6">
    <location>
        <begin position="599"/>
        <end position="617"/>
    </location>
</feature>
<evidence type="ECO:0000256" key="2">
    <source>
        <dbReference type="ARBA" id="ARBA00022741"/>
    </source>
</evidence>
<organism evidence="9">
    <name type="scientific">Dunaliella tertiolecta</name>
    <name type="common">Green alga</name>
    <dbReference type="NCBI Taxonomy" id="3047"/>
    <lineage>
        <taxon>Eukaryota</taxon>
        <taxon>Viridiplantae</taxon>
        <taxon>Chlorophyta</taxon>
        <taxon>core chlorophytes</taxon>
        <taxon>Chlorophyceae</taxon>
        <taxon>CS clade</taxon>
        <taxon>Chlamydomonadales</taxon>
        <taxon>Dunaliellaceae</taxon>
        <taxon>Dunaliella</taxon>
    </lineage>
</organism>
<evidence type="ECO:0000256" key="3">
    <source>
        <dbReference type="ARBA" id="ARBA00022777"/>
    </source>
</evidence>
<dbReference type="PANTHER" id="PTHR44329:SF214">
    <property type="entry name" value="PROTEIN KINASE DOMAIN-CONTAINING PROTEIN"/>
    <property type="match status" value="1"/>
</dbReference>
<dbReference type="PROSITE" id="PS50011">
    <property type="entry name" value="PROTEIN_KINASE_DOM"/>
    <property type="match status" value="1"/>
</dbReference>
<feature type="domain" description="Protein kinase" evidence="8">
    <location>
        <begin position="760"/>
        <end position="1047"/>
    </location>
</feature>
<dbReference type="Gene3D" id="1.10.510.10">
    <property type="entry name" value="Transferase(Phosphotransferase) domain 1"/>
    <property type="match status" value="1"/>
</dbReference>
<name>A0A7S3R8T9_DUNTE</name>
<evidence type="ECO:0000256" key="4">
    <source>
        <dbReference type="ARBA" id="ARBA00022840"/>
    </source>
</evidence>
<dbReference type="GO" id="GO:0004674">
    <property type="term" value="F:protein serine/threonine kinase activity"/>
    <property type="evidence" value="ECO:0007669"/>
    <property type="project" value="TreeGrafter"/>
</dbReference>
<dbReference type="PROSITE" id="PS00108">
    <property type="entry name" value="PROTEIN_KINASE_ST"/>
    <property type="match status" value="1"/>
</dbReference>
<dbReference type="GO" id="GO:0005524">
    <property type="term" value="F:ATP binding"/>
    <property type="evidence" value="ECO:0007669"/>
    <property type="project" value="UniProtKB-UniRule"/>
</dbReference>
<dbReference type="Gene3D" id="3.30.200.20">
    <property type="entry name" value="Phosphorylase Kinase, domain 1"/>
    <property type="match status" value="1"/>
</dbReference>
<feature type="binding site" evidence="5">
    <location>
        <position position="787"/>
    </location>
    <ligand>
        <name>ATP</name>
        <dbReference type="ChEBI" id="CHEBI:30616"/>
    </ligand>
</feature>
<evidence type="ECO:0000256" key="6">
    <source>
        <dbReference type="SAM" id="MobiDB-lite"/>
    </source>
</evidence>
<keyword evidence="7" id="KW-0732">Signal</keyword>
<dbReference type="SMART" id="SM00220">
    <property type="entry name" value="S_TKc"/>
    <property type="match status" value="1"/>
</dbReference>
<feature type="chain" id="PRO_5031459731" description="Protein kinase domain-containing protein" evidence="7">
    <location>
        <begin position="27"/>
        <end position="1055"/>
    </location>
</feature>
<dbReference type="InterPro" id="IPR017441">
    <property type="entry name" value="Protein_kinase_ATP_BS"/>
</dbReference>
<dbReference type="AlphaFoldDB" id="A0A7S3R8T9"/>
<keyword evidence="1" id="KW-0808">Transferase</keyword>
<protein>
    <recommendedName>
        <fullName evidence="8">Protein kinase domain-containing protein</fullName>
    </recommendedName>
</protein>
<keyword evidence="3" id="KW-0418">Kinase</keyword>
<evidence type="ECO:0000256" key="7">
    <source>
        <dbReference type="SAM" id="SignalP"/>
    </source>
</evidence>
<evidence type="ECO:0000256" key="5">
    <source>
        <dbReference type="PROSITE-ProRule" id="PRU10141"/>
    </source>
</evidence>
<dbReference type="InterPro" id="IPR008271">
    <property type="entry name" value="Ser/Thr_kinase_AS"/>
</dbReference>
<dbReference type="PANTHER" id="PTHR44329">
    <property type="entry name" value="SERINE/THREONINE-PROTEIN KINASE TNNI3K-RELATED"/>
    <property type="match status" value="1"/>
</dbReference>
<dbReference type="InterPro" id="IPR000719">
    <property type="entry name" value="Prot_kinase_dom"/>
</dbReference>
<dbReference type="SUPFAM" id="SSF56112">
    <property type="entry name" value="Protein kinase-like (PK-like)"/>
    <property type="match status" value="1"/>
</dbReference>
<feature type="region of interest" description="Disordered" evidence="6">
    <location>
        <begin position="550"/>
        <end position="650"/>
    </location>
</feature>
<feature type="signal peptide" evidence="7">
    <location>
        <begin position="1"/>
        <end position="26"/>
    </location>
</feature>
<dbReference type="PROSITE" id="PS00107">
    <property type="entry name" value="PROTEIN_KINASE_ATP"/>
    <property type="match status" value="1"/>
</dbReference>
<dbReference type="InterPro" id="IPR011009">
    <property type="entry name" value="Kinase-like_dom_sf"/>
</dbReference>
<reference evidence="9" key="1">
    <citation type="submission" date="2021-01" db="EMBL/GenBank/DDBJ databases">
        <authorList>
            <person name="Corre E."/>
            <person name="Pelletier E."/>
            <person name="Niang G."/>
            <person name="Scheremetjew M."/>
            <person name="Finn R."/>
            <person name="Kale V."/>
            <person name="Holt S."/>
            <person name="Cochrane G."/>
            <person name="Meng A."/>
            <person name="Brown T."/>
            <person name="Cohen L."/>
        </authorList>
    </citation>
    <scope>NUCLEOTIDE SEQUENCE</scope>
    <source>
        <strain evidence="9">CCMP1320</strain>
    </source>
</reference>
<dbReference type="InterPro" id="IPR051681">
    <property type="entry name" value="Ser/Thr_Kinases-Pseudokinases"/>
</dbReference>
<evidence type="ECO:0000313" key="9">
    <source>
        <dbReference type="EMBL" id="CAE0506027.1"/>
    </source>
</evidence>
<dbReference type="CDD" id="cd14014">
    <property type="entry name" value="STKc_PknB_like"/>
    <property type="match status" value="1"/>
</dbReference>
<evidence type="ECO:0000259" key="8">
    <source>
        <dbReference type="PROSITE" id="PS50011"/>
    </source>
</evidence>
<evidence type="ECO:0000256" key="1">
    <source>
        <dbReference type="ARBA" id="ARBA00022679"/>
    </source>
</evidence>
<keyword evidence="4 5" id="KW-0067">ATP-binding</keyword>